<evidence type="ECO:0000256" key="2">
    <source>
        <dbReference type="ARBA" id="ARBA00022741"/>
    </source>
</evidence>
<name>A0A161J2N6_9MICO</name>
<gene>
    <name evidence="6" type="ORF">A6122_0465</name>
</gene>
<dbReference type="FunFam" id="3.40.50.300:FF:000216">
    <property type="entry name" value="Type VII secretion ATPase EccA"/>
    <property type="match status" value="1"/>
</dbReference>
<feature type="region of interest" description="Disordered" evidence="4">
    <location>
        <begin position="466"/>
        <end position="511"/>
    </location>
</feature>
<evidence type="ECO:0000259" key="5">
    <source>
        <dbReference type="SMART" id="SM00382"/>
    </source>
</evidence>
<feature type="domain" description="AAA+ ATPase" evidence="5">
    <location>
        <begin position="251"/>
        <end position="386"/>
    </location>
</feature>
<dbReference type="GO" id="GO:0016887">
    <property type="term" value="F:ATP hydrolysis activity"/>
    <property type="evidence" value="ECO:0007669"/>
    <property type="project" value="InterPro"/>
</dbReference>
<evidence type="ECO:0000256" key="3">
    <source>
        <dbReference type="ARBA" id="ARBA00022840"/>
    </source>
</evidence>
<sequence length="511" mass="52235">MTMLAPALDALVLAGVAAGLDAAVVREEGARLAAAVAESIRGAGQDWLAATGATGGLEAFFTAASRGRRWRSAPTDQLFALAGAGSSHAVAYARALTEVVSAASALGDPGIGGIASASATAAAQLAAVPGARGTTATGSGAATVAGPADGIGGTTSAGFPAGVPGVDEIIARLRRTEHDGPQDEAAPTAAAVTEPAPEAEPLDPPESIDDLLAELDALTGLDRVKSEIKRQTQLLRIDTLRQAAGLSTPTLTRHLVFTGNPGTGKTTVARLVSRIYRSLGILSKGVLVEVDRSELVAGYLGQTATKTAEVIASARGGVLFIDEAYALALDQYGAEAVTTLVKDMEDHRGDLVVIVAGYSGPMQGFLDTNPGLASRFSTTIDFADYSDDELSAIFGRLAASADFEPTETALAAFAELASAQQRTEAFGNGRWVRNVLDAAIARHAWRLRDVEEPTLDELRILLPDDIVESPEDVGSPEDGGSPGDASDASDATTTDSGTEPPAPGSPEEESP</sequence>
<dbReference type="PRINTS" id="PR00819">
    <property type="entry name" value="CBXCFQXSUPER"/>
</dbReference>
<accession>A0A161J2N6</accession>
<dbReference type="SUPFAM" id="SSF52540">
    <property type="entry name" value="P-loop containing nucleoside triphosphate hydrolases"/>
    <property type="match status" value="1"/>
</dbReference>
<dbReference type="PANTHER" id="PTHR43392:SF2">
    <property type="entry name" value="AAA-TYPE ATPASE FAMILY PROTEIN _ ANKYRIN REPEAT FAMILY PROTEIN"/>
    <property type="match status" value="1"/>
</dbReference>
<dbReference type="Gene3D" id="1.10.8.60">
    <property type="match status" value="1"/>
</dbReference>
<keyword evidence="7" id="KW-1185">Reference proteome</keyword>
<comment type="similarity">
    <text evidence="1">Belongs to the CbxX/CfxQ family.</text>
</comment>
<dbReference type="AlphaFoldDB" id="A0A161J2N6"/>
<dbReference type="InterPro" id="IPR003593">
    <property type="entry name" value="AAA+_ATPase"/>
</dbReference>
<dbReference type="PANTHER" id="PTHR43392">
    <property type="entry name" value="AAA-TYPE ATPASE FAMILY PROTEIN / ANKYRIN REPEAT FAMILY PROTEIN"/>
    <property type="match status" value="1"/>
</dbReference>
<feature type="region of interest" description="Disordered" evidence="4">
    <location>
        <begin position="177"/>
        <end position="204"/>
    </location>
</feature>
<dbReference type="InterPro" id="IPR027417">
    <property type="entry name" value="P-loop_NTPase"/>
</dbReference>
<dbReference type="InterPro" id="IPR050773">
    <property type="entry name" value="CbxX/CfxQ_RuBisCO_ESX"/>
</dbReference>
<evidence type="ECO:0000256" key="1">
    <source>
        <dbReference type="ARBA" id="ARBA00010378"/>
    </source>
</evidence>
<dbReference type="PATRIC" id="fig|33888.3.peg.527"/>
<evidence type="ECO:0000313" key="7">
    <source>
        <dbReference type="Proteomes" id="UP000077071"/>
    </source>
</evidence>
<dbReference type="InterPro" id="IPR000641">
    <property type="entry name" value="CbxX/CfxQ"/>
</dbReference>
<feature type="compositionally biased region" description="Low complexity" evidence="4">
    <location>
        <begin position="476"/>
        <end position="499"/>
    </location>
</feature>
<dbReference type="KEGG" id="rtn:A6122_0465"/>
<reference evidence="6 7" key="1">
    <citation type="submission" date="2016-05" db="EMBL/GenBank/DDBJ databases">
        <title>Complete genome sequence of Rathayibacter tritici NCPPB 1953.</title>
        <authorList>
            <person name="Park J."/>
            <person name="Lee H.-H."/>
            <person name="Lee S.-W."/>
            <person name="Seo Y.-S."/>
        </authorList>
    </citation>
    <scope>NUCLEOTIDE SEQUENCE [LARGE SCALE GENOMIC DNA]</scope>
    <source>
        <strain evidence="6 7">NCPPB 1953</strain>
    </source>
</reference>
<evidence type="ECO:0000256" key="4">
    <source>
        <dbReference type="SAM" id="MobiDB-lite"/>
    </source>
</evidence>
<dbReference type="STRING" id="33888.A6122_0465"/>
<dbReference type="InterPro" id="IPR003959">
    <property type="entry name" value="ATPase_AAA_core"/>
</dbReference>
<dbReference type="Proteomes" id="UP000077071">
    <property type="component" value="Chromosome"/>
</dbReference>
<feature type="compositionally biased region" description="Acidic residues" evidence="4">
    <location>
        <begin position="466"/>
        <end position="475"/>
    </location>
</feature>
<dbReference type="Gene3D" id="3.40.50.300">
    <property type="entry name" value="P-loop containing nucleotide triphosphate hydrolases"/>
    <property type="match status" value="1"/>
</dbReference>
<dbReference type="Pfam" id="PF00004">
    <property type="entry name" value="AAA"/>
    <property type="match status" value="1"/>
</dbReference>
<feature type="compositionally biased region" description="Low complexity" evidence="4">
    <location>
        <begin position="184"/>
        <end position="196"/>
    </location>
</feature>
<keyword evidence="2" id="KW-0547">Nucleotide-binding</keyword>
<organism evidence="6 7">
    <name type="scientific">Rathayibacter tritici</name>
    <dbReference type="NCBI Taxonomy" id="33888"/>
    <lineage>
        <taxon>Bacteria</taxon>
        <taxon>Bacillati</taxon>
        <taxon>Actinomycetota</taxon>
        <taxon>Actinomycetes</taxon>
        <taxon>Micrococcales</taxon>
        <taxon>Microbacteriaceae</taxon>
        <taxon>Rathayibacter</taxon>
    </lineage>
</organism>
<protein>
    <submittedName>
        <fullName evidence="6">AAA family ATPase</fullName>
    </submittedName>
</protein>
<dbReference type="CDD" id="cd00009">
    <property type="entry name" value="AAA"/>
    <property type="match status" value="1"/>
</dbReference>
<dbReference type="EMBL" id="CP015515">
    <property type="protein sequence ID" value="AND15625.1"/>
    <property type="molecule type" value="Genomic_DNA"/>
</dbReference>
<evidence type="ECO:0000313" key="6">
    <source>
        <dbReference type="EMBL" id="AND15625.1"/>
    </source>
</evidence>
<dbReference type="GO" id="GO:0005524">
    <property type="term" value="F:ATP binding"/>
    <property type="evidence" value="ECO:0007669"/>
    <property type="project" value="UniProtKB-KW"/>
</dbReference>
<dbReference type="Pfam" id="PF17866">
    <property type="entry name" value="AAA_lid_6"/>
    <property type="match status" value="1"/>
</dbReference>
<dbReference type="SMART" id="SM00382">
    <property type="entry name" value="AAA"/>
    <property type="match status" value="1"/>
</dbReference>
<keyword evidence="3" id="KW-0067">ATP-binding</keyword>
<proteinExistence type="inferred from homology"/>
<dbReference type="InterPro" id="IPR041627">
    <property type="entry name" value="AAA_lid_6"/>
</dbReference>